<organism evidence="1 2">
    <name type="scientific">Tectimicrobiota bacterium</name>
    <dbReference type="NCBI Taxonomy" id="2528274"/>
    <lineage>
        <taxon>Bacteria</taxon>
        <taxon>Pseudomonadati</taxon>
        <taxon>Nitrospinota/Tectimicrobiota group</taxon>
        <taxon>Candidatus Tectimicrobiota</taxon>
    </lineage>
</organism>
<comment type="caution">
    <text evidence="1">The sequence shown here is derived from an EMBL/GenBank/DDBJ whole genome shotgun (WGS) entry which is preliminary data.</text>
</comment>
<name>A0A932GQQ3_UNCTE</name>
<evidence type="ECO:0000313" key="2">
    <source>
        <dbReference type="Proteomes" id="UP000741360"/>
    </source>
</evidence>
<dbReference type="Gene3D" id="3.40.50.1860">
    <property type="match status" value="1"/>
</dbReference>
<protein>
    <submittedName>
        <fullName evidence="1">Uncharacterized protein</fullName>
    </submittedName>
</protein>
<dbReference type="InterPro" id="IPR001920">
    <property type="entry name" value="Asp/Glu_race"/>
</dbReference>
<dbReference type="AlphaFoldDB" id="A0A932GQQ3"/>
<reference evidence="1" key="1">
    <citation type="submission" date="2020-07" db="EMBL/GenBank/DDBJ databases">
        <title>Huge and variable diversity of episymbiotic CPR bacteria and DPANN archaea in groundwater ecosystems.</title>
        <authorList>
            <person name="He C.Y."/>
            <person name="Keren R."/>
            <person name="Whittaker M."/>
            <person name="Farag I.F."/>
            <person name="Doudna J."/>
            <person name="Cate J.H.D."/>
            <person name="Banfield J.F."/>
        </authorList>
    </citation>
    <scope>NUCLEOTIDE SEQUENCE</scope>
    <source>
        <strain evidence="1">NC_groundwater_717_Ag_S-0.2um_59_8</strain>
    </source>
</reference>
<sequence>MRLWVVKLSSAACYEPSHIEREQSYLQSLASSGTVIELVCPENGEVGQLYARSRAGGGPTGLDFTFLEPFIVRKLKEGEERGFDAAIVHCNSDPGVEAARDMGVSVLDPIGIAVGIAEMCVRLRIRHSRVSYPRPVTLGTADLGMFSTARTNL</sequence>
<dbReference type="EMBL" id="JACPSX010000187">
    <property type="protein sequence ID" value="MBI3015348.1"/>
    <property type="molecule type" value="Genomic_DNA"/>
</dbReference>
<dbReference type="Proteomes" id="UP000741360">
    <property type="component" value="Unassembled WGS sequence"/>
</dbReference>
<proteinExistence type="predicted"/>
<dbReference type="GO" id="GO:0016855">
    <property type="term" value="F:racemase and epimerase activity, acting on amino acids and derivatives"/>
    <property type="evidence" value="ECO:0007669"/>
    <property type="project" value="InterPro"/>
</dbReference>
<evidence type="ECO:0000313" key="1">
    <source>
        <dbReference type="EMBL" id="MBI3015348.1"/>
    </source>
</evidence>
<accession>A0A932GQQ3</accession>
<gene>
    <name evidence="1" type="ORF">HYY65_09880</name>
</gene>